<sequence length="62" mass="6930">MPSISQKSLSSLSSVVRPSSEAVNSHKSVTFGSRFEHLEISAAYFLNSIATAHERFYRVERV</sequence>
<dbReference type="EMBL" id="KV454427">
    <property type="protein sequence ID" value="ODQ82091.1"/>
    <property type="molecule type" value="Genomic_DNA"/>
</dbReference>
<name>A0A1E3QWS6_9ASCO</name>
<protein>
    <submittedName>
        <fullName evidence="1">Uncharacterized protein</fullName>
    </submittedName>
</protein>
<gene>
    <name evidence="1" type="ORF">BABINDRAFT_115311</name>
</gene>
<dbReference type="Proteomes" id="UP000094336">
    <property type="component" value="Unassembled WGS sequence"/>
</dbReference>
<accession>A0A1E3QWS6</accession>
<keyword evidence="2" id="KW-1185">Reference proteome</keyword>
<evidence type="ECO:0000313" key="2">
    <source>
        <dbReference type="Proteomes" id="UP000094336"/>
    </source>
</evidence>
<dbReference type="GeneID" id="30144731"/>
<proteinExistence type="predicted"/>
<evidence type="ECO:0000313" key="1">
    <source>
        <dbReference type="EMBL" id="ODQ82091.1"/>
    </source>
</evidence>
<organism evidence="1 2">
    <name type="scientific">Babjeviella inositovora NRRL Y-12698</name>
    <dbReference type="NCBI Taxonomy" id="984486"/>
    <lineage>
        <taxon>Eukaryota</taxon>
        <taxon>Fungi</taxon>
        <taxon>Dikarya</taxon>
        <taxon>Ascomycota</taxon>
        <taxon>Saccharomycotina</taxon>
        <taxon>Pichiomycetes</taxon>
        <taxon>Serinales incertae sedis</taxon>
        <taxon>Babjeviella</taxon>
    </lineage>
</organism>
<dbReference type="AlphaFoldDB" id="A0A1E3QWS6"/>
<reference evidence="2" key="1">
    <citation type="submission" date="2016-05" db="EMBL/GenBank/DDBJ databases">
        <title>Comparative genomics of biotechnologically important yeasts.</title>
        <authorList>
            <consortium name="DOE Joint Genome Institute"/>
            <person name="Riley R."/>
            <person name="Haridas S."/>
            <person name="Wolfe K.H."/>
            <person name="Lopes M.R."/>
            <person name="Hittinger C.T."/>
            <person name="Goker M."/>
            <person name="Salamov A."/>
            <person name="Wisecaver J."/>
            <person name="Long T.M."/>
            <person name="Aerts A.L."/>
            <person name="Barry K."/>
            <person name="Choi C."/>
            <person name="Clum A."/>
            <person name="Coughlan A.Y."/>
            <person name="Deshpande S."/>
            <person name="Douglass A.P."/>
            <person name="Hanson S.J."/>
            <person name="Klenk H.-P."/>
            <person name="Labutti K."/>
            <person name="Lapidus A."/>
            <person name="Lindquist E."/>
            <person name="Lipzen A."/>
            <person name="Meier-Kolthoff J.P."/>
            <person name="Ohm R.A."/>
            <person name="Otillar R.P."/>
            <person name="Pangilinan J."/>
            <person name="Peng Y."/>
            <person name="Rokas A."/>
            <person name="Rosa C.A."/>
            <person name="Scheuner C."/>
            <person name="Sibirny A.A."/>
            <person name="Slot J.C."/>
            <person name="Stielow J.B."/>
            <person name="Sun H."/>
            <person name="Kurtzman C.P."/>
            <person name="Blackwell M."/>
            <person name="Grigoriev I.V."/>
            <person name="Jeffries T.W."/>
        </authorList>
    </citation>
    <scope>NUCLEOTIDE SEQUENCE [LARGE SCALE GENOMIC DNA]</scope>
    <source>
        <strain evidence="2">NRRL Y-12698</strain>
    </source>
</reference>
<dbReference type="RefSeq" id="XP_018987419.1">
    <property type="nucleotide sequence ID" value="XM_019126877.1"/>
</dbReference>